<dbReference type="CDD" id="cd01745">
    <property type="entry name" value="GATase1_2"/>
    <property type="match status" value="1"/>
</dbReference>
<dbReference type="GO" id="GO:0016787">
    <property type="term" value="F:hydrolase activity"/>
    <property type="evidence" value="ECO:0007669"/>
    <property type="project" value="UniProtKB-KW"/>
</dbReference>
<organism evidence="1 2">
    <name type="scientific">Effusibacillus consociatus</name>
    <dbReference type="NCBI Taxonomy" id="1117041"/>
    <lineage>
        <taxon>Bacteria</taxon>
        <taxon>Bacillati</taxon>
        <taxon>Bacillota</taxon>
        <taxon>Bacilli</taxon>
        <taxon>Bacillales</taxon>
        <taxon>Alicyclobacillaceae</taxon>
        <taxon>Effusibacillus</taxon>
    </lineage>
</organism>
<dbReference type="InterPro" id="IPR044668">
    <property type="entry name" value="PuuD-like"/>
</dbReference>
<reference evidence="2" key="1">
    <citation type="journal article" date="2019" name="Int. J. Syst. Evol. Microbiol.">
        <title>The Global Catalogue of Microorganisms (GCM) 10K type strain sequencing project: providing services to taxonomists for standard genome sequencing and annotation.</title>
        <authorList>
            <consortium name="The Broad Institute Genomics Platform"/>
            <consortium name="The Broad Institute Genome Sequencing Center for Infectious Disease"/>
            <person name="Wu L."/>
            <person name="Ma J."/>
        </authorList>
    </citation>
    <scope>NUCLEOTIDE SEQUENCE [LARGE SCALE GENOMIC DNA]</scope>
    <source>
        <strain evidence="2">WYCCWR 12678</strain>
    </source>
</reference>
<protein>
    <submittedName>
        <fullName evidence="1">Gamma-glutamyl-gamma-aminobutyrate hydrolase family protein</fullName>
    </submittedName>
</protein>
<sequence length="235" mass="26168">MRKLIGVTSSVHTTRSGVEGIFVGDDYTAAIVEAGGLPMVLPMVTDEEALLALADQLDGLLLTGGVDLDPAFFDEEPIPQLGEVSPVRDEMEWKLTEEFLKRDKPIFAICRGVQVLNAVAGGTLYQDLAAQRRKIVQHTQRAPRWHASHQVSILPGSKLKKILQVDVLRVNSFHHQAIRDAAPGFLVSATAHDGVIEAVESTSHRYVLGVQWHPENMWRRNPIFYKLFQVFVDHC</sequence>
<dbReference type="PANTHER" id="PTHR43235">
    <property type="entry name" value="GLUTAMINE AMIDOTRANSFERASE PB2B2.05-RELATED"/>
    <property type="match status" value="1"/>
</dbReference>
<dbReference type="EMBL" id="JBHSHC010000033">
    <property type="protein sequence ID" value="MFC4766866.1"/>
    <property type="molecule type" value="Genomic_DNA"/>
</dbReference>
<name>A0ABV9PY37_9BACL</name>
<evidence type="ECO:0000313" key="1">
    <source>
        <dbReference type="EMBL" id="MFC4766866.1"/>
    </source>
</evidence>
<proteinExistence type="predicted"/>
<dbReference type="RefSeq" id="WP_380024758.1">
    <property type="nucleotide sequence ID" value="NZ_JBHSHC010000033.1"/>
</dbReference>
<keyword evidence="1" id="KW-0378">Hydrolase</keyword>
<dbReference type="SUPFAM" id="SSF52317">
    <property type="entry name" value="Class I glutamine amidotransferase-like"/>
    <property type="match status" value="1"/>
</dbReference>
<dbReference type="InterPro" id="IPR029062">
    <property type="entry name" value="Class_I_gatase-like"/>
</dbReference>
<dbReference type="PANTHER" id="PTHR43235:SF1">
    <property type="entry name" value="GLUTAMINE AMIDOTRANSFERASE PB2B2.05-RELATED"/>
    <property type="match status" value="1"/>
</dbReference>
<dbReference type="Proteomes" id="UP001596002">
    <property type="component" value="Unassembled WGS sequence"/>
</dbReference>
<dbReference type="Gene3D" id="3.40.50.880">
    <property type="match status" value="1"/>
</dbReference>
<dbReference type="Pfam" id="PF07722">
    <property type="entry name" value="Peptidase_C26"/>
    <property type="match status" value="1"/>
</dbReference>
<gene>
    <name evidence="1" type="ORF">ACFO8Q_05730</name>
</gene>
<dbReference type="InterPro" id="IPR011697">
    <property type="entry name" value="Peptidase_C26"/>
</dbReference>
<keyword evidence="2" id="KW-1185">Reference proteome</keyword>
<accession>A0ABV9PY37</accession>
<comment type="caution">
    <text evidence="1">The sequence shown here is derived from an EMBL/GenBank/DDBJ whole genome shotgun (WGS) entry which is preliminary data.</text>
</comment>
<evidence type="ECO:0000313" key="2">
    <source>
        <dbReference type="Proteomes" id="UP001596002"/>
    </source>
</evidence>
<dbReference type="PROSITE" id="PS51273">
    <property type="entry name" value="GATASE_TYPE_1"/>
    <property type="match status" value="1"/>
</dbReference>